<evidence type="ECO:0000256" key="1">
    <source>
        <dbReference type="ARBA" id="ARBA00006471"/>
    </source>
</evidence>
<evidence type="ECO:0000256" key="4">
    <source>
        <dbReference type="ARBA" id="ARBA00035258"/>
    </source>
</evidence>
<protein>
    <recommendedName>
        <fullName evidence="4">Small ribosomal subunit protein uS8</fullName>
    </recommendedName>
    <alternativeName>
        <fullName evidence="5">40S ribosomal protein S15a</fullName>
    </alternativeName>
</protein>
<dbReference type="GO" id="GO:0006412">
    <property type="term" value="P:translation"/>
    <property type="evidence" value="ECO:0007669"/>
    <property type="project" value="InterPro"/>
</dbReference>
<dbReference type="Pfam" id="PF00410">
    <property type="entry name" value="Ribosomal_S8"/>
    <property type="match status" value="1"/>
</dbReference>
<dbReference type="InterPro" id="IPR047863">
    <property type="entry name" value="Ribosomal_uS8_CS"/>
</dbReference>
<evidence type="ECO:0000256" key="6">
    <source>
        <dbReference type="RuleBase" id="RU003660"/>
    </source>
</evidence>
<dbReference type="FunFam" id="3.30.1490.10:FF:000002">
    <property type="entry name" value="40S ribosomal protein S15a"/>
    <property type="match status" value="1"/>
</dbReference>
<dbReference type="KEGG" id="pdic:114506226"/>
<dbReference type="PANTHER" id="PTHR11758">
    <property type="entry name" value="40S RIBOSOMAL PROTEIN S15A"/>
    <property type="match status" value="1"/>
</dbReference>
<dbReference type="GO" id="GO:1990904">
    <property type="term" value="C:ribonucleoprotein complex"/>
    <property type="evidence" value="ECO:0007669"/>
    <property type="project" value="UniProtKB-KW"/>
</dbReference>
<keyword evidence="7" id="KW-1185">Reference proteome</keyword>
<dbReference type="InterPro" id="IPR000630">
    <property type="entry name" value="Ribosomal_uS8"/>
</dbReference>
<dbReference type="InParanoid" id="A0A7E6D9Q6"/>
<name>A0A7E6D9Q6_9CHIR</name>
<evidence type="ECO:0000313" key="8">
    <source>
        <dbReference type="RefSeq" id="XP_035875952.1"/>
    </source>
</evidence>
<gene>
    <name evidence="8" type="primary">LOC114506226</name>
</gene>
<dbReference type="RefSeq" id="XP_035875952.1">
    <property type="nucleotide sequence ID" value="XM_036020059.1"/>
</dbReference>
<keyword evidence="3 6" id="KW-0687">Ribonucleoprotein</keyword>
<comment type="similarity">
    <text evidence="1 6">Belongs to the universal ribosomal protein uS8 family.</text>
</comment>
<dbReference type="InterPro" id="IPR035987">
    <property type="entry name" value="Ribosomal_uS8_sf"/>
</dbReference>
<dbReference type="OrthoDB" id="10250260at2759"/>
<dbReference type="SUPFAM" id="SSF56047">
    <property type="entry name" value="Ribosomal protein S8"/>
    <property type="match status" value="1"/>
</dbReference>
<dbReference type="AlphaFoldDB" id="A0A7E6D9Q6"/>
<dbReference type="PROSITE" id="PS00053">
    <property type="entry name" value="RIBOSOMAL_S8"/>
    <property type="match status" value="1"/>
</dbReference>
<reference evidence="8" key="1">
    <citation type="submission" date="2025-08" db="UniProtKB">
        <authorList>
            <consortium name="RefSeq"/>
        </authorList>
    </citation>
    <scope>IDENTIFICATION</scope>
    <source>
        <tissue evidence="8">Muscle</tissue>
    </source>
</reference>
<keyword evidence="2 6" id="KW-0689">Ribosomal protein</keyword>
<dbReference type="GO" id="GO:0005840">
    <property type="term" value="C:ribosome"/>
    <property type="evidence" value="ECO:0007669"/>
    <property type="project" value="UniProtKB-KW"/>
</dbReference>
<evidence type="ECO:0000256" key="3">
    <source>
        <dbReference type="ARBA" id="ARBA00023274"/>
    </source>
</evidence>
<proteinExistence type="inferred from homology"/>
<evidence type="ECO:0000256" key="5">
    <source>
        <dbReference type="ARBA" id="ARBA00035422"/>
    </source>
</evidence>
<dbReference type="GeneID" id="114506226"/>
<dbReference type="FunFam" id="3.30.1370.30:FF:000001">
    <property type="entry name" value="40S ribosomal protein S15a"/>
    <property type="match status" value="1"/>
</dbReference>
<evidence type="ECO:0000256" key="2">
    <source>
        <dbReference type="ARBA" id="ARBA00022980"/>
    </source>
</evidence>
<dbReference type="Gene3D" id="3.30.1370.30">
    <property type="match status" value="1"/>
</dbReference>
<dbReference type="GO" id="GO:0003735">
    <property type="term" value="F:structural constituent of ribosome"/>
    <property type="evidence" value="ECO:0007669"/>
    <property type="project" value="InterPro"/>
</dbReference>
<accession>A0A7E6D9Q6</accession>
<evidence type="ECO:0000313" key="7">
    <source>
        <dbReference type="Proteomes" id="UP000504628"/>
    </source>
</evidence>
<dbReference type="Gene3D" id="3.30.1490.10">
    <property type="match status" value="1"/>
</dbReference>
<organism evidence="7 8">
    <name type="scientific">Phyllostomus discolor</name>
    <name type="common">pale spear-nosed bat</name>
    <dbReference type="NCBI Taxonomy" id="89673"/>
    <lineage>
        <taxon>Eukaryota</taxon>
        <taxon>Metazoa</taxon>
        <taxon>Chordata</taxon>
        <taxon>Craniata</taxon>
        <taxon>Vertebrata</taxon>
        <taxon>Euteleostomi</taxon>
        <taxon>Mammalia</taxon>
        <taxon>Eutheria</taxon>
        <taxon>Laurasiatheria</taxon>
        <taxon>Chiroptera</taxon>
        <taxon>Yangochiroptera</taxon>
        <taxon>Phyllostomidae</taxon>
        <taxon>Phyllostominae</taxon>
        <taxon>Phyllostomus</taxon>
    </lineage>
</organism>
<sequence length="114" mass="13289">MWMSCLMLSRVSTMPKRGKHQVRIRPCSKAIIQFLTVMMKHSYMGEFEIRDDHRAENIVVNILGRLNKCGLIMTRLDVQLKELEKWQDSLLPSRQFGFIVLTTSVGIVDHEEAR</sequence>
<dbReference type="Proteomes" id="UP000504628">
    <property type="component" value="Chromosome 3"/>
</dbReference>